<dbReference type="InterPro" id="IPR008972">
    <property type="entry name" value="Cupredoxin"/>
</dbReference>
<dbReference type="InterPro" id="IPR011707">
    <property type="entry name" value="Cu-oxidase-like_N"/>
</dbReference>
<evidence type="ECO:0000259" key="7">
    <source>
        <dbReference type="Pfam" id="PF07731"/>
    </source>
</evidence>
<evidence type="ECO:0000256" key="3">
    <source>
        <dbReference type="ARBA" id="ARBA00023002"/>
    </source>
</evidence>
<name>A0ABQ8PGE6_9FUNG</name>
<dbReference type="Proteomes" id="UP001151295">
    <property type="component" value="Unassembled WGS sequence"/>
</dbReference>
<dbReference type="SUPFAM" id="SSF49503">
    <property type="entry name" value="Cupredoxins"/>
    <property type="match status" value="3"/>
</dbReference>
<feature type="domain" description="Plastocyanin-like" evidence="8">
    <location>
        <begin position="33"/>
        <end position="144"/>
    </location>
</feature>
<dbReference type="Pfam" id="PF07731">
    <property type="entry name" value="Cu-oxidase_2"/>
    <property type="match status" value="1"/>
</dbReference>
<keyword evidence="3" id="KW-0560">Oxidoreductase</keyword>
<keyword evidence="10" id="KW-1185">Reference proteome</keyword>
<evidence type="ECO:0000313" key="10">
    <source>
        <dbReference type="Proteomes" id="UP001151295"/>
    </source>
</evidence>
<dbReference type="PROSITE" id="PS00080">
    <property type="entry name" value="MULTICOPPER_OXIDASE2"/>
    <property type="match status" value="1"/>
</dbReference>
<evidence type="ECO:0000259" key="8">
    <source>
        <dbReference type="Pfam" id="PF07732"/>
    </source>
</evidence>
<evidence type="ECO:0000259" key="6">
    <source>
        <dbReference type="Pfam" id="PF00394"/>
    </source>
</evidence>
<proteinExistence type="inferred from homology"/>
<comment type="caution">
    <text evidence="9">The sequence shown here is derived from an EMBL/GenBank/DDBJ whole genome shotgun (WGS) entry which is preliminary data.</text>
</comment>
<comment type="similarity">
    <text evidence="1">Belongs to the multicopper oxidase family.</text>
</comment>
<dbReference type="EMBL" id="JANBQD010000087">
    <property type="protein sequence ID" value="KAJ1988718.1"/>
    <property type="molecule type" value="Genomic_DNA"/>
</dbReference>
<accession>A0ABQ8PGE6</accession>
<keyword evidence="5" id="KW-0732">Signal</keyword>
<keyword evidence="4" id="KW-0186">Copper</keyword>
<dbReference type="Pfam" id="PF00394">
    <property type="entry name" value="Cu-oxidase"/>
    <property type="match status" value="1"/>
</dbReference>
<organism evidence="9 10">
    <name type="scientific">Coemansia umbellata</name>
    <dbReference type="NCBI Taxonomy" id="1424467"/>
    <lineage>
        <taxon>Eukaryota</taxon>
        <taxon>Fungi</taxon>
        <taxon>Fungi incertae sedis</taxon>
        <taxon>Zoopagomycota</taxon>
        <taxon>Kickxellomycotina</taxon>
        <taxon>Kickxellomycetes</taxon>
        <taxon>Kickxellales</taxon>
        <taxon>Kickxellaceae</taxon>
        <taxon>Coemansia</taxon>
    </lineage>
</organism>
<evidence type="ECO:0000256" key="1">
    <source>
        <dbReference type="ARBA" id="ARBA00010609"/>
    </source>
</evidence>
<dbReference type="PANTHER" id="PTHR11709">
    <property type="entry name" value="MULTI-COPPER OXIDASE"/>
    <property type="match status" value="1"/>
</dbReference>
<dbReference type="Pfam" id="PF07732">
    <property type="entry name" value="Cu-oxidase_3"/>
    <property type="match status" value="1"/>
</dbReference>
<feature type="domain" description="Plastocyanin-like" evidence="6">
    <location>
        <begin position="152"/>
        <end position="276"/>
    </location>
</feature>
<feature type="signal peptide" evidence="5">
    <location>
        <begin position="1"/>
        <end position="20"/>
    </location>
</feature>
<protein>
    <submittedName>
        <fullName evidence="9">Ferroxidase fet3</fullName>
    </submittedName>
</protein>
<keyword evidence="2" id="KW-0479">Metal-binding</keyword>
<dbReference type="InterPro" id="IPR001117">
    <property type="entry name" value="Cu-oxidase_2nd"/>
</dbReference>
<dbReference type="Gene3D" id="2.60.40.420">
    <property type="entry name" value="Cupredoxins - blue copper proteins"/>
    <property type="match status" value="3"/>
</dbReference>
<feature type="domain" description="Plastocyanin-like" evidence="7">
    <location>
        <begin position="365"/>
        <end position="498"/>
    </location>
</feature>
<sequence length="542" mass="60927">MFLCAQLLLFIASAAIACLAARVDVSWDICYLHVNRVGEGTRLAIGANGKLPIPPVYMTRGDTLYLHVHNSLNVSTTVHAHGIFQNGTVYNDGTAMITECSIPPGDNHTYIIAPEQEGTFWLHGHYDEDNADGLRAALIIYEKEPIVDYDAEYLFAVEDWYSTEFIERMKQIVHTGITGNLPITYSRALINGDLGNFTKPIKFEPSKKYRIRFINMAATNWFKISMPGHKMQIIEIEGVHSVPYDVDQFDVGPGQRISVLVEAKDTDEFNYNYNITLYLIDNSFVSGANPLYYSGLIEYRENAPVYQSPPIEDNYQWAEDINMNAFDGEPLLEPVTRKIVLNYQQKILSDGLPHYLLGDHPYQSPLVPTLFTALTMGDLATDPAIYGPQTVAYVLDHMDIVEIELHNPGSPDHTFHLHGHTFQIIEYGPTNATSEDNSTEIAVRKSAGAPMRRDTLMVRAWNYVKVRFRADSPGVWFFHCHMSTHLYLGLAVTFVEAPLLLQKQIQVPDEYYKMCQKQSIKTSGNGAGNAGYNFTGLPPIPT</sequence>
<dbReference type="InterPro" id="IPR011706">
    <property type="entry name" value="Cu-oxidase_C"/>
</dbReference>
<evidence type="ECO:0000256" key="5">
    <source>
        <dbReference type="SAM" id="SignalP"/>
    </source>
</evidence>
<reference evidence="9" key="1">
    <citation type="submission" date="2022-07" db="EMBL/GenBank/DDBJ databases">
        <title>Phylogenomic reconstructions and comparative analyses of Kickxellomycotina fungi.</title>
        <authorList>
            <person name="Reynolds N.K."/>
            <person name="Stajich J.E."/>
            <person name="Barry K."/>
            <person name="Grigoriev I.V."/>
            <person name="Crous P."/>
            <person name="Smith M.E."/>
        </authorList>
    </citation>
    <scope>NUCLEOTIDE SEQUENCE</scope>
    <source>
        <strain evidence="9">BCRC 34882</strain>
    </source>
</reference>
<dbReference type="InterPro" id="IPR045087">
    <property type="entry name" value="Cu-oxidase_fam"/>
</dbReference>
<feature type="chain" id="PRO_5047364504" evidence="5">
    <location>
        <begin position="21"/>
        <end position="542"/>
    </location>
</feature>
<dbReference type="PANTHER" id="PTHR11709:SF361">
    <property type="entry name" value="IRON TRANSPORT MULTICOPPER OXIDASE FET3"/>
    <property type="match status" value="1"/>
</dbReference>
<evidence type="ECO:0000256" key="4">
    <source>
        <dbReference type="ARBA" id="ARBA00023008"/>
    </source>
</evidence>
<dbReference type="InterPro" id="IPR002355">
    <property type="entry name" value="Cu_oxidase_Cu_BS"/>
</dbReference>
<evidence type="ECO:0000256" key="2">
    <source>
        <dbReference type="ARBA" id="ARBA00022723"/>
    </source>
</evidence>
<gene>
    <name evidence="9" type="primary">FET3_6</name>
    <name evidence="9" type="ORF">EDC05_005124</name>
</gene>
<evidence type="ECO:0000313" key="9">
    <source>
        <dbReference type="EMBL" id="KAJ1988718.1"/>
    </source>
</evidence>